<feature type="repeat" description="PPR" evidence="2">
    <location>
        <begin position="294"/>
        <end position="328"/>
    </location>
</feature>
<dbReference type="Pfam" id="PF01535">
    <property type="entry name" value="PPR"/>
    <property type="match status" value="8"/>
</dbReference>
<dbReference type="Pfam" id="PF20431">
    <property type="entry name" value="E_motif"/>
    <property type="match status" value="1"/>
</dbReference>
<sequence length="771" mass="86879">MRARKRTSLGHIYHSTLINSLSFHPKPLRSLSFSTSTAVTAIFKSFKRKLAAGRRASTPRSLKSYAETCASLIRRCSCSHRFLAGLGLHGHALKCGISSDRSVFTKLLVMYSECGRPADRDRVFAEFGGYDIFSWNFTITDFSRRGYFDVACKLFEEMPMRNVVSWTIMVDELMKRGRVLDAIRIFERCPSHTVVSYTAMINGFARNGMNLDGLALFREMLRNGFMPNEITFTCVIRACICSGAFYLANSVVGMIAKSMFFHNLSVNNSLITLYLRMGDVDSAKGVFNSMVDRDVVTWTAMLDVCFEMGDVMDARRLFDEMPEKNEVTWSMMIARYSHCGEPWESLVLFSLMHLYGYRRNLSSFASVISASASLNNLLFGSSVHSHVMEVGFEDDVFISSSLIDMYSKCGRSDEARQIFDSLGVKNIICWNAMVGGYCYNGKYREARNLFKKMPERKAATWNAVISGYVQNERYGDAVEIFNEMCNSGLVPNKMTFSSVLLACANLPSLDKGKNLHAKTFKLGIENETFLATALTDMYAKSGDIESSKIVFSMMPVKNEVSWTTMIQGLADSGLAEEALALFDDMLKMNICPTEQMFLSILFACAHCCLVDKGINYFESMEKTYGITPKERHYTCMVDLLSRAGHLREAEDFILKMPIKPEANTWAALLSGCITHVNDEIGERAAKMLIGLEKERAAGYVLLSNIYASVGKWKDVAEVRALMRETGLKKGGGCSWIQIRDRFHTFYSWDSYHPNSLKIYEVLELLMSEVVP</sequence>
<dbReference type="FunFam" id="1.25.40.10:FF:000348">
    <property type="entry name" value="Pentatricopeptide repeat-containing protein chloroplastic"/>
    <property type="match status" value="1"/>
</dbReference>
<proteinExistence type="predicted"/>
<dbReference type="InterPro" id="IPR046848">
    <property type="entry name" value="E_motif"/>
</dbReference>
<dbReference type="OrthoDB" id="185373at2759"/>
<dbReference type="PANTHER" id="PTHR47926:SF419">
    <property type="entry name" value="(WILD MALAYSIAN BANANA) HYPOTHETICAL PROTEIN"/>
    <property type="match status" value="1"/>
</dbReference>
<keyword evidence="1" id="KW-0677">Repeat</keyword>
<dbReference type="GO" id="GO:0003723">
    <property type="term" value="F:RNA binding"/>
    <property type="evidence" value="ECO:0007669"/>
    <property type="project" value="InterPro"/>
</dbReference>
<dbReference type="InterPro" id="IPR011990">
    <property type="entry name" value="TPR-like_helical_dom_sf"/>
</dbReference>
<dbReference type="Pfam" id="PF13041">
    <property type="entry name" value="PPR_2"/>
    <property type="match status" value="3"/>
</dbReference>
<dbReference type="InterPro" id="IPR046960">
    <property type="entry name" value="PPR_At4g14850-like_plant"/>
</dbReference>
<feature type="repeat" description="PPR" evidence="2">
    <location>
        <begin position="193"/>
        <end position="227"/>
    </location>
</feature>
<reference evidence="3 4" key="1">
    <citation type="journal article" date="2017" name="Nature">
        <title>The Apostasia genome and the evolution of orchids.</title>
        <authorList>
            <person name="Zhang G.Q."/>
            <person name="Liu K.W."/>
            <person name="Li Z."/>
            <person name="Lohaus R."/>
            <person name="Hsiao Y.Y."/>
            <person name="Niu S.C."/>
            <person name="Wang J.Y."/>
            <person name="Lin Y.C."/>
            <person name="Xu Q."/>
            <person name="Chen L.J."/>
            <person name="Yoshida K."/>
            <person name="Fujiwara S."/>
            <person name="Wang Z.W."/>
            <person name="Zhang Y.Q."/>
            <person name="Mitsuda N."/>
            <person name="Wang M."/>
            <person name="Liu G.H."/>
            <person name="Pecoraro L."/>
            <person name="Huang H.X."/>
            <person name="Xiao X.J."/>
            <person name="Lin M."/>
            <person name="Wu X.Y."/>
            <person name="Wu W.L."/>
            <person name="Chen Y.Y."/>
            <person name="Chang S.B."/>
            <person name="Sakamoto S."/>
            <person name="Ohme-Takagi M."/>
            <person name="Yagi M."/>
            <person name="Zeng S.J."/>
            <person name="Shen C.Y."/>
            <person name="Yeh C.M."/>
            <person name="Luo Y.B."/>
            <person name="Tsai W.C."/>
            <person name="Van de Peer Y."/>
            <person name="Liu Z.J."/>
        </authorList>
    </citation>
    <scope>NUCLEOTIDE SEQUENCE [LARGE SCALE GENOMIC DNA]</scope>
    <source>
        <strain evidence="4">cv. Shenzhen</strain>
        <tissue evidence="3">Stem</tissue>
    </source>
</reference>
<organism evidence="3 4">
    <name type="scientific">Apostasia shenzhenica</name>
    <dbReference type="NCBI Taxonomy" id="1088818"/>
    <lineage>
        <taxon>Eukaryota</taxon>
        <taxon>Viridiplantae</taxon>
        <taxon>Streptophyta</taxon>
        <taxon>Embryophyta</taxon>
        <taxon>Tracheophyta</taxon>
        <taxon>Spermatophyta</taxon>
        <taxon>Magnoliopsida</taxon>
        <taxon>Liliopsida</taxon>
        <taxon>Asparagales</taxon>
        <taxon>Orchidaceae</taxon>
        <taxon>Apostasioideae</taxon>
        <taxon>Apostasia</taxon>
    </lineage>
</organism>
<protein>
    <submittedName>
        <fullName evidence="3">Pentatricopeptide repeat-containing protein</fullName>
        <ecNumber evidence="3">3.6.4.12</ecNumber>
    </submittedName>
</protein>
<evidence type="ECO:0000256" key="2">
    <source>
        <dbReference type="PROSITE-ProRule" id="PRU00708"/>
    </source>
</evidence>
<dbReference type="PANTHER" id="PTHR47926">
    <property type="entry name" value="PENTATRICOPEPTIDE REPEAT-CONTAINING PROTEIN"/>
    <property type="match status" value="1"/>
</dbReference>
<gene>
    <name evidence="3" type="primary">PCMP-E76</name>
    <name evidence="3" type="ORF">AXF42_Ash008539</name>
</gene>
<accession>A0A2I0B1P3</accession>
<dbReference type="EC" id="3.6.4.12" evidence="3"/>
<keyword evidence="4" id="KW-1185">Reference proteome</keyword>
<feature type="repeat" description="PPR" evidence="2">
    <location>
        <begin position="426"/>
        <end position="456"/>
    </location>
</feature>
<dbReference type="GO" id="GO:0009451">
    <property type="term" value="P:RNA modification"/>
    <property type="evidence" value="ECO:0007669"/>
    <property type="project" value="InterPro"/>
</dbReference>
<evidence type="ECO:0000313" key="3">
    <source>
        <dbReference type="EMBL" id="PKA61709.1"/>
    </source>
</evidence>
<dbReference type="GO" id="GO:0016787">
    <property type="term" value="F:hydrolase activity"/>
    <property type="evidence" value="ECO:0007669"/>
    <property type="project" value="UniProtKB-KW"/>
</dbReference>
<feature type="repeat" description="PPR" evidence="2">
    <location>
        <begin position="131"/>
        <end position="165"/>
    </location>
</feature>
<dbReference type="PROSITE" id="PS51375">
    <property type="entry name" value="PPR"/>
    <property type="match status" value="6"/>
</dbReference>
<evidence type="ECO:0000256" key="1">
    <source>
        <dbReference type="ARBA" id="ARBA00022737"/>
    </source>
</evidence>
<name>A0A2I0B1P3_9ASPA</name>
<feature type="repeat" description="PPR" evidence="2">
    <location>
        <begin position="558"/>
        <end position="592"/>
    </location>
</feature>
<feature type="repeat" description="PPR" evidence="2">
    <location>
        <begin position="457"/>
        <end position="491"/>
    </location>
</feature>
<dbReference type="NCBIfam" id="TIGR00756">
    <property type="entry name" value="PPR"/>
    <property type="match status" value="6"/>
</dbReference>
<dbReference type="GO" id="GO:0003678">
    <property type="term" value="F:DNA helicase activity"/>
    <property type="evidence" value="ECO:0007669"/>
    <property type="project" value="UniProtKB-EC"/>
</dbReference>
<dbReference type="EMBL" id="KZ451923">
    <property type="protein sequence ID" value="PKA61709.1"/>
    <property type="molecule type" value="Genomic_DNA"/>
</dbReference>
<dbReference type="Proteomes" id="UP000236161">
    <property type="component" value="Unassembled WGS sequence"/>
</dbReference>
<keyword evidence="3" id="KW-0378">Hydrolase</keyword>
<dbReference type="InterPro" id="IPR002885">
    <property type="entry name" value="PPR_rpt"/>
</dbReference>
<dbReference type="Gene3D" id="1.25.40.10">
    <property type="entry name" value="Tetratricopeptide repeat domain"/>
    <property type="match status" value="7"/>
</dbReference>
<dbReference type="FunFam" id="1.25.40.10:FF:000090">
    <property type="entry name" value="Pentatricopeptide repeat-containing protein, chloroplastic"/>
    <property type="match status" value="1"/>
</dbReference>
<evidence type="ECO:0000313" key="4">
    <source>
        <dbReference type="Proteomes" id="UP000236161"/>
    </source>
</evidence>
<dbReference type="AlphaFoldDB" id="A0A2I0B1P3"/>